<organism evidence="2 3">
    <name type="scientific">Arthrobacter bussei</name>
    <dbReference type="NCBI Taxonomy" id="2594179"/>
    <lineage>
        <taxon>Bacteria</taxon>
        <taxon>Bacillati</taxon>
        <taxon>Actinomycetota</taxon>
        <taxon>Actinomycetes</taxon>
        <taxon>Micrococcales</taxon>
        <taxon>Micrococcaceae</taxon>
        <taxon>Arthrobacter</taxon>
    </lineage>
</organism>
<accession>A0A7X1TNM1</accession>
<keyword evidence="3" id="KW-1185">Reference proteome</keyword>
<name>A0A7X1TNM1_9MICC</name>
<dbReference type="EMBL" id="VJXX01000002">
    <property type="protein sequence ID" value="MPY10718.1"/>
    <property type="molecule type" value="Genomic_DNA"/>
</dbReference>
<dbReference type="Proteomes" id="UP000326464">
    <property type="component" value="Unassembled WGS sequence"/>
</dbReference>
<feature type="transmembrane region" description="Helical" evidence="1">
    <location>
        <begin position="21"/>
        <end position="47"/>
    </location>
</feature>
<keyword evidence="1" id="KW-1133">Transmembrane helix</keyword>
<keyword evidence="1" id="KW-0472">Membrane</keyword>
<proteinExistence type="predicted"/>
<gene>
    <name evidence="2" type="ORF">FNH21_08295</name>
</gene>
<comment type="caution">
    <text evidence="2">The sequence shown here is derived from an EMBL/GenBank/DDBJ whole genome shotgun (WGS) entry which is preliminary data.</text>
</comment>
<protein>
    <submittedName>
        <fullName evidence="2">Uncharacterized protein</fullName>
    </submittedName>
</protein>
<dbReference type="OrthoDB" id="4950433at2"/>
<sequence>MALMGAQKARTTHWFREHRGAFPSIVALLAVAVLWVAGAIGGIGFLAEASSPMMMLTGLYVGLAVVAVSIIIATLAINDLVRRHSRNRARR</sequence>
<dbReference type="AlphaFoldDB" id="A0A7X1TNM1"/>
<feature type="transmembrane region" description="Helical" evidence="1">
    <location>
        <begin position="59"/>
        <end position="81"/>
    </location>
</feature>
<dbReference type="RefSeq" id="WP_152814284.1">
    <property type="nucleotide sequence ID" value="NZ_VJXX01000002.1"/>
</dbReference>
<keyword evidence="1" id="KW-0812">Transmembrane</keyword>
<evidence type="ECO:0000256" key="1">
    <source>
        <dbReference type="SAM" id="Phobius"/>
    </source>
</evidence>
<evidence type="ECO:0000313" key="2">
    <source>
        <dbReference type="EMBL" id="MPY10718.1"/>
    </source>
</evidence>
<evidence type="ECO:0000313" key="3">
    <source>
        <dbReference type="Proteomes" id="UP000326464"/>
    </source>
</evidence>
<reference evidence="3" key="1">
    <citation type="submission" date="2019-07" db="EMBL/GenBank/DDBJ databases">
        <title>Arthrobacter KR32 sp. nov., isolated from mountain cheese made of cows milk.</title>
        <authorList>
            <person name="Flegler A."/>
        </authorList>
    </citation>
    <scope>NUCLEOTIDE SEQUENCE [LARGE SCALE GENOMIC DNA]</scope>
    <source>
        <strain evidence="3">KR32</strain>
    </source>
</reference>